<dbReference type="InterPro" id="IPR041561">
    <property type="entry name" value="PglD_N"/>
</dbReference>
<sequence length="207" mass="21253">MKVLAILGASGHGKVIADTAEECGWNKIVFFDDAWPSLQSNGHWSVDGDSQGLIQRLSEFNGVLVAIGNNRARQARLMELAAAGASLVNLIHPRATVSRYAYLGLGTVVFAGAVVNAGVHAEGGAIINTASSVDHDCYLGKAVHLSPGARLAGGVRVGDRSWIGIGAAVRQLIEIGNDVVVGACAAVVSDLPDGVTVVGVPAVPIKN</sequence>
<dbReference type="InterPro" id="IPR020019">
    <property type="entry name" value="AcTrfase_PglD-like"/>
</dbReference>
<feature type="binding site" evidence="5">
    <location>
        <begin position="32"/>
        <end position="33"/>
    </location>
    <ligand>
        <name>substrate</name>
    </ligand>
</feature>
<proteinExistence type="inferred from homology"/>
<dbReference type="AlphaFoldDB" id="A0A2N1IYP9"/>
<dbReference type="GO" id="GO:0016740">
    <property type="term" value="F:transferase activity"/>
    <property type="evidence" value="ECO:0007669"/>
    <property type="project" value="UniProtKB-KW"/>
</dbReference>
<dbReference type="PANTHER" id="PTHR43300:SF7">
    <property type="entry name" value="UDP-N-ACETYLBACILLOSAMINE N-ACETYLTRANSFERASE"/>
    <property type="match status" value="1"/>
</dbReference>
<comment type="similarity">
    <text evidence="1">Belongs to the transferase hexapeptide repeat family.</text>
</comment>
<feature type="binding site" evidence="5">
    <location>
        <position position="144"/>
    </location>
    <ligand>
        <name>acetyl-CoA</name>
        <dbReference type="ChEBI" id="CHEBI:57288"/>
    </ligand>
</feature>
<protein>
    <submittedName>
        <fullName evidence="7">Acetyltransferase</fullName>
    </submittedName>
</protein>
<dbReference type="Pfam" id="PF17836">
    <property type="entry name" value="PglD_N"/>
    <property type="match status" value="1"/>
</dbReference>
<name>A0A2N1IYP9_9PSED</name>
<keyword evidence="2 7" id="KW-0808">Transferase</keyword>
<feature type="site" description="Increases basicity of active site His" evidence="4">
    <location>
        <position position="136"/>
    </location>
</feature>
<evidence type="ECO:0000256" key="5">
    <source>
        <dbReference type="PIRSR" id="PIRSR620019-2"/>
    </source>
</evidence>
<evidence type="ECO:0000313" key="8">
    <source>
        <dbReference type="Proteomes" id="UP000233399"/>
    </source>
</evidence>
<dbReference type="EMBL" id="PJCG01000001">
    <property type="protein sequence ID" value="PKI25871.1"/>
    <property type="molecule type" value="Genomic_DNA"/>
</dbReference>
<dbReference type="InterPro" id="IPR011004">
    <property type="entry name" value="Trimer_LpxA-like_sf"/>
</dbReference>
<dbReference type="Gene3D" id="2.160.10.10">
    <property type="entry name" value="Hexapeptide repeat proteins"/>
    <property type="match status" value="1"/>
</dbReference>
<dbReference type="NCBIfam" id="TIGR03570">
    <property type="entry name" value="NeuD_NnaD"/>
    <property type="match status" value="1"/>
</dbReference>
<evidence type="ECO:0000256" key="1">
    <source>
        <dbReference type="ARBA" id="ARBA00007274"/>
    </source>
</evidence>
<dbReference type="Gene3D" id="3.40.50.20">
    <property type="match status" value="1"/>
</dbReference>
<feature type="domain" description="PglD N-terminal" evidence="6">
    <location>
        <begin position="4"/>
        <end position="77"/>
    </location>
</feature>
<organism evidence="7 8">
    <name type="scientific">Pseudomonas monteilii</name>
    <dbReference type="NCBI Taxonomy" id="76759"/>
    <lineage>
        <taxon>Bacteria</taxon>
        <taxon>Pseudomonadati</taxon>
        <taxon>Pseudomonadota</taxon>
        <taxon>Gammaproteobacteria</taxon>
        <taxon>Pseudomonadales</taxon>
        <taxon>Pseudomonadaceae</taxon>
        <taxon>Pseudomonas</taxon>
    </lineage>
</organism>
<keyword evidence="3" id="KW-0677">Repeat</keyword>
<evidence type="ECO:0000256" key="3">
    <source>
        <dbReference type="ARBA" id="ARBA00022737"/>
    </source>
</evidence>
<evidence type="ECO:0000313" key="7">
    <source>
        <dbReference type="EMBL" id="PKI25871.1"/>
    </source>
</evidence>
<dbReference type="RefSeq" id="WP_101195931.1">
    <property type="nucleotide sequence ID" value="NZ_PJCG01000001.1"/>
</dbReference>
<dbReference type="InterPro" id="IPR050179">
    <property type="entry name" value="Trans_hexapeptide_repeat"/>
</dbReference>
<dbReference type="SUPFAM" id="SSF51161">
    <property type="entry name" value="Trimeric LpxA-like enzymes"/>
    <property type="match status" value="1"/>
</dbReference>
<dbReference type="Proteomes" id="UP000233399">
    <property type="component" value="Unassembled WGS sequence"/>
</dbReference>
<comment type="caution">
    <text evidence="7">The sequence shown here is derived from an EMBL/GenBank/DDBJ whole genome shotgun (WGS) entry which is preliminary data.</text>
</comment>
<dbReference type="PANTHER" id="PTHR43300">
    <property type="entry name" value="ACETYLTRANSFERASE"/>
    <property type="match status" value="1"/>
</dbReference>
<feature type="active site" description="Proton acceptor" evidence="4">
    <location>
        <position position="135"/>
    </location>
</feature>
<accession>A0A2N1IYP9</accession>
<evidence type="ECO:0000256" key="2">
    <source>
        <dbReference type="ARBA" id="ARBA00022679"/>
    </source>
</evidence>
<dbReference type="PROSITE" id="PS00101">
    <property type="entry name" value="HEXAPEP_TRANSFERASES"/>
    <property type="match status" value="1"/>
</dbReference>
<dbReference type="CDD" id="cd03360">
    <property type="entry name" value="LbH_AT_putative"/>
    <property type="match status" value="1"/>
</dbReference>
<evidence type="ECO:0000256" key="4">
    <source>
        <dbReference type="PIRSR" id="PIRSR620019-1"/>
    </source>
</evidence>
<reference evidence="7 8" key="1">
    <citation type="submission" date="2017-12" db="EMBL/GenBank/DDBJ databases">
        <title>Isolation and characterization of an aerobic denitrifying Pseudomonas monteilii CY06 from aquaculture ponds.</title>
        <authorList>
            <person name="Ma Q."/>
            <person name="Cai Y."/>
            <person name="He Z."/>
        </authorList>
    </citation>
    <scope>NUCLEOTIDE SEQUENCE [LARGE SCALE GENOMIC DNA]</scope>
    <source>
        <strain evidence="7 8">CY06</strain>
    </source>
</reference>
<feature type="binding site" evidence="5">
    <location>
        <position position="68"/>
    </location>
    <ligand>
        <name>substrate</name>
    </ligand>
</feature>
<dbReference type="InterPro" id="IPR018357">
    <property type="entry name" value="Hexapep_transf_CS"/>
</dbReference>
<feature type="binding site" evidence="5">
    <location>
        <begin position="10"/>
        <end position="12"/>
    </location>
    <ligand>
        <name>substrate</name>
    </ligand>
</feature>
<evidence type="ECO:0000259" key="6">
    <source>
        <dbReference type="Pfam" id="PF17836"/>
    </source>
</evidence>
<feature type="binding site" evidence="5">
    <location>
        <position position="165"/>
    </location>
    <ligand>
        <name>acetyl-CoA</name>
        <dbReference type="ChEBI" id="CHEBI:57288"/>
    </ligand>
</feature>
<gene>
    <name evidence="7" type="ORF">CXB65_00035</name>
</gene>